<feature type="compositionally biased region" description="Basic and acidic residues" evidence="1">
    <location>
        <begin position="64"/>
        <end position="73"/>
    </location>
</feature>
<reference evidence="2 3" key="1">
    <citation type="submission" date="2014-04" db="EMBL/GenBank/DDBJ databases">
        <authorList>
            <consortium name="DOE Joint Genome Institute"/>
            <person name="Kuo A."/>
            <person name="Ruytinx J."/>
            <person name="Rineau F."/>
            <person name="Colpaert J."/>
            <person name="Kohler A."/>
            <person name="Nagy L.G."/>
            <person name="Floudas D."/>
            <person name="Copeland A."/>
            <person name="Barry K.W."/>
            <person name="Cichocki N."/>
            <person name="Veneault-Fourrey C."/>
            <person name="LaButti K."/>
            <person name="Lindquist E.A."/>
            <person name="Lipzen A."/>
            <person name="Lundell T."/>
            <person name="Morin E."/>
            <person name="Murat C."/>
            <person name="Sun H."/>
            <person name="Tunlid A."/>
            <person name="Henrissat B."/>
            <person name="Grigoriev I.V."/>
            <person name="Hibbett D.S."/>
            <person name="Martin F."/>
            <person name="Nordberg H.P."/>
            <person name="Cantor M.N."/>
            <person name="Hua S.X."/>
        </authorList>
    </citation>
    <scope>NUCLEOTIDE SEQUENCE [LARGE SCALE GENOMIC DNA]</scope>
    <source>
        <strain evidence="2 3">UH-Slu-Lm8-n1</strain>
    </source>
</reference>
<feature type="region of interest" description="Disordered" evidence="1">
    <location>
        <begin position="126"/>
        <end position="163"/>
    </location>
</feature>
<feature type="region of interest" description="Disordered" evidence="1">
    <location>
        <begin position="64"/>
        <end position="100"/>
    </location>
</feature>
<evidence type="ECO:0000256" key="1">
    <source>
        <dbReference type="SAM" id="MobiDB-lite"/>
    </source>
</evidence>
<proteinExistence type="predicted"/>
<dbReference type="EMBL" id="KN835166">
    <property type="protein sequence ID" value="KIK45900.1"/>
    <property type="molecule type" value="Genomic_DNA"/>
</dbReference>
<feature type="compositionally biased region" description="Low complexity" evidence="1">
    <location>
        <begin position="368"/>
        <end position="386"/>
    </location>
</feature>
<keyword evidence="3" id="KW-1185">Reference proteome</keyword>
<protein>
    <submittedName>
        <fullName evidence="2">Uncharacterized protein</fullName>
    </submittedName>
</protein>
<evidence type="ECO:0000313" key="3">
    <source>
        <dbReference type="Proteomes" id="UP000054485"/>
    </source>
</evidence>
<feature type="region of interest" description="Disordered" evidence="1">
    <location>
        <begin position="288"/>
        <end position="386"/>
    </location>
</feature>
<organism evidence="2 3">
    <name type="scientific">Suillus luteus UH-Slu-Lm8-n1</name>
    <dbReference type="NCBI Taxonomy" id="930992"/>
    <lineage>
        <taxon>Eukaryota</taxon>
        <taxon>Fungi</taxon>
        <taxon>Dikarya</taxon>
        <taxon>Basidiomycota</taxon>
        <taxon>Agaricomycotina</taxon>
        <taxon>Agaricomycetes</taxon>
        <taxon>Agaricomycetidae</taxon>
        <taxon>Boletales</taxon>
        <taxon>Suillineae</taxon>
        <taxon>Suillaceae</taxon>
        <taxon>Suillus</taxon>
    </lineage>
</organism>
<dbReference type="AlphaFoldDB" id="A0A0D0A732"/>
<feature type="compositionally biased region" description="Polar residues" evidence="1">
    <location>
        <begin position="146"/>
        <end position="155"/>
    </location>
</feature>
<feature type="region of interest" description="Disordered" evidence="1">
    <location>
        <begin position="407"/>
        <end position="429"/>
    </location>
</feature>
<dbReference type="Proteomes" id="UP000054485">
    <property type="component" value="Unassembled WGS sequence"/>
</dbReference>
<dbReference type="OrthoDB" id="3066311at2759"/>
<feature type="region of interest" description="Disordered" evidence="1">
    <location>
        <begin position="235"/>
        <end position="256"/>
    </location>
</feature>
<evidence type="ECO:0000313" key="2">
    <source>
        <dbReference type="EMBL" id="KIK45900.1"/>
    </source>
</evidence>
<reference evidence="3" key="2">
    <citation type="submission" date="2015-01" db="EMBL/GenBank/DDBJ databases">
        <title>Evolutionary Origins and Diversification of the Mycorrhizal Mutualists.</title>
        <authorList>
            <consortium name="DOE Joint Genome Institute"/>
            <consortium name="Mycorrhizal Genomics Consortium"/>
            <person name="Kohler A."/>
            <person name="Kuo A."/>
            <person name="Nagy L.G."/>
            <person name="Floudas D."/>
            <person name="Copeland A."/>
            <person name="Barry K.W."/>
            <person name="Cichocki N."/>
            <person name="Veneault-Fourrey C."/>
            <person name="LaButti K."/>
            <person name="Lindquist E.A."/>
            <person name="Lipzen A."/>
            <person name="Lundell T."/>
            <person name="Morin E."/>
            <person name="Murat C."/>
            <person name="Riley R."/>
            <person name="Ohm R."/>
            <person name="Sun H."/>
            <person name="Tunlid A."/>
            <person name="Henrissat B."/>
            <person name="Grigoriev I.V."/>
            <person name="Hibbett D.S."/>
            <person name="Martin F."/>
        </authorList>
    </citation>
    <scope>NUCLEOTIDE SEQUENCE [LARGE SCALE GENOMIC DNA]</scope>
    <source>
        <strain evidence="3">UH-Slu-Lm8-n1</strain>
    </source>
</reference>
<gene>
    <name evidence="2" type="ORF">CY34DRAFT_801055</name>
</gene>
<name>A0A0D0A732_9AGAM</name>
<feature type="compositionally biased region" description="Basic and acidic residues" evidence="1">
    <location>
        <begin position="126"/>
        <end position="145"/>
    </location>
</feature>
<accession>A0A0D0A732</accession>
<sequence length="469" mass="52453">MFMDPSARVPHVFVIPPEEEHSQNPPWCCFDADLPPENSRSIEVSSANQPGILFDVPFLLHESEPTPSIHHEQPAASPAVVPQSRSSTSSSRSEKHQNPQHIIISAMRNNDLMRIVQHDMREDSDVIEVVKVKRPKDNKSNHTDHVPSSPSSQEPQLKRSKTFRARASRAFLSIKSVTLPRGKQNNSKSHVKDLWTSTESMPGIFRGVLHSREDVPPTTSRKLSSLFQKQPFSSAEGILSSSTTTSLPYLKGSDTTPSIAEIRPSYEFIERPLTPCAPTYDHSLRRPVSSADFQRAPSSESKSSKDFKRRVSSQNLQRPEKDLRPVSSDDFQEERPTSPSPPSTQKSRKRFSVNELHRLFSFSPEPPSSSIVPSTSTSPSTSSTLSYPDVPYTAVHFVDDDYGREIEGKYGRNPDLLDDDDDELPSPTRSRDISFELRLDSLHFDSLSFNAEDFDVSMNLGTSGLGISR</sequence>
<dbReference type="InParanoid" id="A0A0D0A732"/>
<dbReference type="HOGENOM" id="CLU_045422_0_0_1"/>